<organism evidence="1 2">
    <name type="scientific">Zizania palustris</name>
    <name type="common">Northern wild rice</name>
    <dbReference type="NCBI Taxonomy" id="103762"/>
    <lineage>
        <taxon>Eukaryota</taxon>
        <taxon>Viridiplantae</taxon>
        <taxon>Streptophyta</taxon>
        <taxon>Embryophyta</taxon>
        <taxon>Tracheophyta</taxon>
        <taxon>Spermatophyta</taxon>
        <taxon>Magnoliopsida</taxon>
        <taxon>Liliopsida</taxon>
        <taxon>Poales</taxon>
        <taxon>Poaceae</taxon>
        <taxon>BOP clade</taxon>
        <taxon>Oryzoideae</taxon>
        <taxon>Oryzeae</taxon>
        <taxon>Zizaniinae</taxon>
        <taxon>Zizania</taxon>
    </lineage>
</organism>
<dbReference type="AlphaFoldDB" id="A0A8J5WI72"/>
<dbReference type="Proteomes" id="UP000729402">
    <property type="component" value="Unassembled WGS sequence"/>
</dbReference>
<sequence>MKIEKLDYCFLRNTFAPYPCFVTVCVLQGQTSALHDDRVKACSEAPLARCKMLLHMSAAAVAAEHFPPCSQSRQKCCADVCSLVTTSLLLAPLNSLQSMGSATCQISGPMRKSCCLPASKLQREHRLQSTANEDHACRSSP</sequence>
<reference evidence="1" key="1">
    <citation type="journal article" date="2021" name="bioRxiv">
        <title>Whole Genome Assembly and Annotation of Northern Wild Rice, Zizania palustris L., Supports a Whole Genome Duplication in the Zizania Genus.</title>
        <authorList>
            <person name="Haas M."/>
            <person name="Kono T."/>
            <person name="Macchietto M."/>
            <person name="Millas R."/>
            <person name="McGilp L."/>
            <person name="Shao M."/>
            <person name="Duquette J."/>
            <person name="Hirsch C.N."/>
            <person name="Kimball J."/>
        </authorList>
    </citation>
    <scope>NUCLEOTIDE SEQUENCE</scope>
    <source>
        <tissue evidence="1">Fresh leaf tissue</tissue>
    </source>
</reference>
<gene>
    <name evidence="1" type="ORF">GUJ93_ZPchr0011g27755</name>
</gene>
<evidence type="ECO:0000313" key="2">
    <source>
        <dbReference type="Proteomes" id="UP000729402"/>
    </source>
</evidence>
<accession>A0A8J5WI72</accession>
<dbReference type="EMBL" id="JAAALK010000081">
    <property type="protein sequence ID" value="KAG8088817.1"/>
    <property type="molecule type" value="Genomic_DNA"/>
</dbReference>
<name>A0A8J5WI72_ZIZPA</name>
<reference evidence="1" key="2">
    <citation type="submission" date="2021-02" db="EMBL/GenBank/DDBJ databases">
        <authorList>
            <person name="Kimball J.A."/>
            <person name="Haas M.W."/>
            <person name="Macchietto M."/>
            <person name="Kono T."/>
            <person name="Duquette J."/>
            <person name="Shao M."/>
        </authorList>
    </citation>
    <scope>NUCLEOTIDE SEQUENCE</scope>
    <source>
        <tissue evidence="1">Fresh leaf tissue</tissue>
    </source>
</reference>
<evidence type="ECO:0000313" key="1">
    <source>
        <dbReference type="EMBL" id="KAG8088817.1"/>
    </source>
</evidence>
<protein>
    <submittedName>
        <fullName evidence="1">Uncharacterized protein</fullName>
    </submittedName>
</protein>
<keyword evidence="2" id="KW-1185">Reference proteome</keyword>
<comment type="caution">
    <text evidence="1">The sequence shown here is derived from an EMBL/GenBank/DDBJ whole genome shotgun (WGS) entry which is preliminary data.</text>
</comment>
<proteinExistence type="predicted"/>